<proteinExistence type="inferred from homology"/>
<dbReference type="GO" id="GO:0016757">
    <property type="term" value="F:glycosyltransferase activity"/>
    <property type="evidence" value="ECO:0007669"/>
    <property type="project" value="UniProtKB-KW"/>
</dbReference>
<feature type="transmembrane region" description="Helical" evidence="9">
    <location>
        <begin position="252"/>
        <end position="273"/>
    </location>
</feature>
<evidence type="ECO:0000256" key="6">
    <source>
        <dbReference type="ARBA" id="ARBA00022989"/>
    </source>
</evidence>
<sequence length="352" mass="39048">MDLPPSAASQSVYLERRAARRPSRPLLSIVVPVYNEAEVLDIFLTETQAALAGLNADSEFVFIDDGSKDETARIIAQHLADGLPGRLVGLSRNFGKEAALTAGLDHAKGDILVILDADLQDPPGLIPEMLELWKQGHDVIYGLRVDRSQDTLMKRSTASMFYRIFDRLTNIHMPANAGDFRLIDRSVVQSLKNLPERNRFMKGLFAWVGHTSTFIPYERPPRRAGEGKWNYWKLWNFALDGLASFTTVPLRMWLYSGGLIAAIAFAYAMLLVTRVLLFGVDVPGYASLMVSILFFSGLQLLSIGIIGEYIGRLFVEAKQRPVYLVQDIIEAPPPAVTAQTATDEFTSGGDRT</sequence>
<keyword evidence="12" id="KW-1185">Reference proteome</keyword>
<dbReference type="AlphaFoldDB" id="A0A0K6ICB2"/>
<evidence type="ECO:0000313" key="12">
    <source>
        <dbReference type="Proteomes" id="UP000183900"/>
    </source>
</evidence>
<keyword evidence="4 11" id="KW-0808">Transferase</keyword>
<dbReference type="Gene3D" id="3.90.550.10">
    <property type="entry name" value="Spore Coat Polysaccharide Biosynthesis Protein SpsA, Chain A"/>
    <property type="match status" value="1"/>
</dbReference>
<dbReference type="EMBL" id="CYHE01000021">
    <property type="protein sequence ID" value="CUB00754.1"/>
    <property type="molecule type" value="Genomic_DNA"/>
</dbReference>
<evidence type="ECO:0000256" key="5">
    <source>
        <dbReference type="ARBA" id="ARBA00022692"/>
    </source>
</evidence>
<feature type="domain" description="Glycosyltransferase 2-like" evidence="10">
    <location>
        <begin position="28"/>
        <end position="190"/>
    </location>
</feature>
<keyword evidence="7 9" id="KW-0472">Membrane</keyword>
<evidence type="ECO:0000256" key="2">
    <source>
        <dbReference type="ARBA" id="ARBA00022475"/>
    </source>
</evidence>
<organism evidence="11 12">
    <name type="scientific">Pannonibacter indicus</name>
    <dbReference type="NCBI Taxonomy" id="466044"/>
    <lineage>
        <taxon>Bacteria</taxon>
        <taxon>Pseudomonadati</taxon>
        <taxon>Pseudomonadota</taxon>
        <taxon>Alphaproteobacteria</taxon>
        <taxon>Hyphomicrobiales</taxon>
        <taxon>Stappiaceae</taxon>
        <taxon>Pannonibacter</taxon>
    </lineage>
</organism>
<evidence type="ECO:0000313" key="11">
    <source>
        <dbReference type="EMBL" id="CUB00754.1"/>
    </source>
</evidence>
<name>A0A0K6ICB2_9HYPH</name>
<dbReference type="OrthoDB" id="9807795at2"/>
<accession>A0A0K6ICB2</accession>
<feature type="transmembrane region" description="Helical" evidence="9">
    <location>
        <begin position="285"/>
        <end position="310"/>
    </location>
</feature>
<dbReference type="InterPro" id="IPR050256">
    <property type="entry name" value="Glycosyltransferase_2"/>
</dbReference>
<dbReference type="PANTHER" id="PTHR48090:SF1">
    <property type="entry name" value="PROPHAGE BACTOPRENOL GLUCOSYL TRANSFERASE HOMOLOG"/>
    <property type="match status" value="1"/>
</dbReference>
<dbReference type="InterPro" id="IPR001173">
    <property type="entry name" value="Glyco_trans_2-like"/>
</dbReference>
<keyword evidence="3" id="KW-0328">Glycosyltransferase</keyword>
<keyword evidence="5 9" id="KW-0812">Transmembrane</keyword>
<evidence type="ECO:0000256" key="8">
    <source>
        <dbReference type="ARBA" id="ARBA00038152"/>
    </source>
</evidence>
<dbReference type="GO" id="GO:0005886">
    <property type="term" value="C:plasma membrane"/>
    <property type="evidence" value="ECO:0007669"/>
    <property type="project" value="UniProtKB-SubCell"/>
</dbReference>
<dbReference type="FunFam" id="3.90.550.10:FF:000079">
    <property type="entry name" value="Probable glycosyl transferase"/>
    <property type="match status" value="1"/>
</dbReference>
<keyword evidence="6 9" id="KW-1133">Transmembrane helix</keyword>
<dbReference type="InterPro" id="IPR029044">
    <property type="entry name" value="Nucleotide-diphossugar_trans"/>
</dbReference>
<dbReference type="Proteomes" id="UP000183900">
    <property type="component" value="Unassembled WGS sequence"/>
</dbReference>
<dbReference type="PANTHER" id="PTHR48090">
    <property type="entry name" value="UNDECAPRENYL-PHOSPHATE 4-DEOXY-4-FORMAMIDO-L-ARABINOSE TRANSFERASE-RELATED"/>
    <property type="match status" value="1"/>
</dbReference>
<protein>
    <submittedName>
        <fullName evidence="11">Glycosyltransferase involved in cell wall bisynthesis</fullName>
    </submittedName>
</protein>
<evidence type="ECO:0000256" key="1">
    <source>
        <dbReference type="ARBA" id="ARBA00004651"/>
    </source>
</evidence>
<keyword evidence="2" id="KW-1003">Cell membrane</keyword>
<dbReference type="CDD" id="cd04187">
    <property type="entry name" value="DPM1_like_bac"/>
    <property type="match status" value="1"/>
</dbReference>
<evidence type="ECO:0000256" key="4">
    <source>
        <dbReference type="ARBA" id="ARBA00022679"/>
    </source>
</evidence>
<reference evidence="12" key="1">
    <citation type="submission" date="2015-08" db="EMBL/GenBank/DDBJ databases">
        <authorList>
            <person name="Varghese N."/>
        </authorList>
    </citation>
    <scope>NUCLEOTIDE SEQUENCE [LARGE SCALE GENOMIC DNA]</scope>
    <source>
        <strain evidence="12">DSM 23407</strain>
    </source>
</reference>
<evidence type="ECO:0000256" key="7">
    <source>
        <dbReference type="ARBA" id="ARBA00023136"/>
    </source>
</evidence>
<comment type="subcellular location">
    <subcellularLocation>
        <location evidence="1">Cell membrane</location>
        <topology evidence="1">Multi-pass membrane protein</topology>
    </subcellularLocation>
</comment>
<dbReference type="Pfam" id="PF00535">
    <property type="entry name" value="Glycos_transf_2"/>
    <property type="match status" value="1"/>
</dbReference>
<dbReference type="SUPFAM" id="SSF53448">
    <property type="entry name" value="Nucleotide-diphospho-sugar transferases"/>
    <property type="match status" value="1"/>
</dbReference>
<evidence type="ECO:0000259" key="10">
    <source>
        <dbReference type="Pfam" id="PF00535"/>
    </source>
</evidence>
<evidence type="ECO:0000256" key="3">
    <source>
        <dbReference type="ARBA" id="ARBA00022676"/>
    </source>
</evidence>
<evidence type="ECO:0000256" key="9">
    <source>
        <dbReference type="SAM" id="Phobius"/>
    </source>
</evidence>
<comment type="similarity">
    <text evidence="8">Belongs to the glycosyltransferase 2 family. GtrB subfamily.</text>
</comment>
<gene>
    <name evidence="11" type="ORF">Ga0061067_12123</name>
</gene>
<dbReference type="RefSeq" id="WP_055457124.1">
    <property type="nucleotide sequence ID" value="NZ_CYHE01000021.1"/>
</dbReference>